<evidence type="ECO:0000313" key="3">
    <source>
        <dbReference type="Proteomes" id="UP000029738"/>
    </source>
</evidence>
<keyword evidence="3" id="KW-1185">Reference proteome</keyword>
<gene>
    <name evidence="2" type="ORF">DA73_0400029900</name>
</gene>
<dbReference type="EMBL" id="JHEG04000001">
    <property type="protein sequence ID" value="KAF3889225.1"/>
    <property type="molecule type" value="Genomic_DNA"/>
</dbReference>
<name>A0A8S9T9Y4_9CYAN</name>
<evidence type="ECO:0000256" key="1">
    <source>
        <dbReference type="SAM" id="SignalP"/>
    </source>
</evidence>
<keyword evidence="1" id="KW-0732">Signal</keyword>
<comment type="caution">
    <text evidence="2">The sequence shown here is derived from an EMBL/GenBank/DDBJ whole genome shotgun (WGS) entry which is preliminary data.</text>
</comment>
<reference evidence="2" key="1">
    <citation type="journal article" date="2015" name="Genome Announc.">
        <title>Draft Genome Sequence of Tolypothrix boutellei Strain VB521301.</title>
        <authorList>
            <person name="Chandrababunaidu M.M."/>
            <person name="Singh D."/>
            <person name="Sen D."/>
            <person name="Bhan S."/>
            <person name="Das S."/>
            <person name="Gupta A."/>
            <person name="Adhikary S.P."/>
            <person name="Tripathy S."/>
        </authorList>
    </citation>
    <scope>NUCLEOTIDE SEQUENCE</scope>
    <source>
        <strain evidence="2">VB521301</strain>
    </source>
</reference>
<protein>
    <submittedName>
        <fullName evidence="2">Uncharacterized protein</fullName>
    </submittedName>
</protein>
<organism evidence="2 3">
    <name type="scientific">Tolypothrix bouteillei VB521301</name>
    <dbReference type="NCBI Taxonomy" id="1479485"/>
    <lineage>
        <taxon>Bacteria</taxon>
        <taxon>Bacillati</taxon>
        <taxon>Cyanobacteriota</taxon>
        <taxon>Cyanophyceae</taxon>
        <taxon>Nostocales</taxon>
        <taxon>Tolypothrichaceae</taxon>
        <taxon>Tolypothrix</taxon>
    </lineage>
</organism>
<reference evidence="2" key="2">
    <citation type="submission" date="2019-11" db="EMBL/GenBank/DDBJ databases">
        <title>Improved Assembly of Tolypothrix boutellei genome.</title>
        <authorList>
            <person name="Sarangi A.N."/>
            <person name="Mukherjee M."/>
            <person name="Ghosh S."/>
            <person name="Singh D."/>
            <person name="Das A."/>
            <person name="Kant S."/>
            <person name="Prusty A."/>
            <person name="Tripathy S."/>
        </authorList>
    </citation>
    <scope>NUCLEOTIDE SEQUENCE</scope>
    <source>
        <strain evidence="2">VB521301</strain>
    </source>
</reference>
<accession>A0A8S9T9Y4</accession>
<dbReference type="Proteomes" id="UP000029738">
    <property type="component" value="Unassembled WGS sequence"/>
</dbReference>
<dbReference type="AlphaFoldDB" id="A0A8S9T9Y4"/>
<dbReference type="RefSeq" id="WP_050046724.1">
    <property type="nucleotide sequence ID" value="NZ_JHEG04000001.1"/>
</dbReference>
<evidence type="ECO:0000313" key="2">
    <source>
        <dbReference type="EMBL" id="KAF3889225.1"/>
    </source>
</evidence>
<proteinExistence type="predicted"/>
<dbReference type="OrthoDB" id="513138at2"/>
<sequence length="142" mass="15423">MNLKAFATTAILGVMTLIPSQAFAAQITSARTYHSGFFQPVARVNPQLPIAIKLENETGLPLDYGVLGQSEDRVLPPAGITEISNFSFPANFTVYPANPSEAQLKYKVFVKDNIATVQIGQKRVGVGERSFNVNKAGAIYIY</sequence>
<feature type="chain" id="PRO_5035752847" evidence="1">
    <location>
        <begin position="25"/>
        <end position="142"/>
    </location>
</feature>
<feature type="signal peptide" evidence="1">
    <location>
        <begin position="1"/>
        <end position="24"/>
    </location>
</feature>